<dbReference type="InterPro" id="IPR032460">
    <property type="entry name" value="Symplekin/Pta1_N"/>
</dbReference>
<feature type="compositionally biased region" description="Basic and acidic residues" evidence="1">
    <location>
        <begin position="329"/>
        <end position="347"/>
    </location>
</feature>
<accession>A0A4D6NQ86</accession>
<dbReference type="EMBL" id="CP039355">
    <property type="protein sequence ID" value="QCE16003.1"/>
    <property type="molecule type" value="Genomic_DNA"/>
</dbReference>
<proteinExistence type="predicted"/>
<dbReference type="Pfam" id="PF11935">
    <property type="entry name" value="SYMPK_PTA1_N"/>
    <property type="match status" value="1"/>
</dbReference>
<evidence type="ECO:0000313" key="4">
    <source>
        <dbReference type="EMBL" id="QCE16003.1"/>
    </source>
</evidence>
<feature type="compositionally biased region" description="Polar residues" evidence="1">
    <location>
        <begin position="386"/>
        <end position="410"/>
    </location>
</feature>
<dbReference type="Proteomes" id="UP000501690">
    <property type="component" value="Linkage Group LG11"/>
</dbReference>
<evidence type="ECO:0000259" key="3">
    <source>
        <dbReference type="Pfam" id="PF12295"/>
    </source>
</evidence>
<organism evidence="4 5">
    <name type="scientific">Vigna unguiculata</name>
    <name type="common">Cowpea</name>
    <dbReference type="NCBI Taxonomy" id="3917"/>
    <lineage>
        <taxon>Eukaryota</taxon>
        <taxon>Viridiplantae</taxon>
        <taxon>Streptophyta</taxon>
        <taxon>Embryophyta</taxon>
        <taxon>Tracheophyta</taxon>
        <taxon>Spermatophyta</taxon>
        <taxon>Magnoliopsida</taxon>
        <taxon>eudicotyledons</taxon>
        <taxon>Gunneridae</taxon>
        <taxon>Pentapetalae</taxon>
        <taxon>rosids</taxon>
        <taxon>fabids</taxon>
        <taxon>Fabales</taxon>
        <taxon>Fabaceae</taxon>
        <taxon>Papilionoideae</taxon>
        <taxon>50 kb inversion clade</taxon>
        <taxon>NPAAA clade</taxon>
        <taxon>indigoferoid/millettioid clade</taxon>
        <taxon>Phaseoleae</taxon>
        <taxon>Vigna</taxon>
    </lineage>
</organism>
<dbReference type="PANTHER" id="PTHR47184">
    <property type="entry name" value="PHOSPHATIDYLINOSITOL 3-AND 4-KINASE FAMILY PROTEIN-RELATED"/>
    <property type="match status" value="1"/>
</dbReference>
<feature type="region of interest" description="Disordered" evidence="1">
    <location>
        <begin position="329"/>
        <end position="412"/>
    </location>
</feature>
<dbReference type="InterPro" id="IPR022075">
    <property type="entry name" value="Symplekin_C"/>
</dbReference>
<evidence type="ECO:0000313" key="5">
    <source>
        <dbReference type="Proteomes" id="UP000501690"/>
    </source>
</evidence>
<dbReference type="AlphaFoldDB" id="A0A4D6NQ86"/>
<feature type="compositionally biased region" description="Polar residues" evidence="1">
    <location>
        <begin position="525"/>
        <end position="540"/>
    </location>
</feature>
<reference evidence="4 5" key="1">
    <citation type="submission" date="2019-04" db="EMBL/GenBank/DDBJ databases">
        <title>An improved genome assembly and genetic linkage map for asparagus bean, Vigna unguiculata ssp. sesquipedialis.</title>
        <authorList>
            <person name="Xia Q."/>
            <person name="Zhang R."/>
            <person name="Dong Y."/>
        </authorList>
    </citation>
    <scope>NUCLEOTIDE SEQUENCE [LARGE SCALE GENOMIC DNA]</scope>
    <source>
        <tissue evidence="4">Leaf</tissue>
    </source>
</reference>
<dbReference type="Gene3D" id="1.25.10.10">
    <property type="entry name" value="Leucine-rich Repeat Variant"/>
    <property type="match status" value="1"/>
</dbReference>
<evidence type="ECO:0000256" key="1">
    <source>
        <dbReference type="SAM" id="MobiDB-lite"/>
    </source>
</evidence>
<dbReference type="SUPFAM" id="SSF48371">
    <property type="entry name" value="ARM repeat"/>
    <property type="match status" value="1"/>
</dbReference>
<feature type="domain" description="Symplekin C-terminal" evidence="3">
    <location>
        <begin position="1105"/>
        <end position="1178"/>
    </location>
</feature>
<evidence type="ECO:0000259" key="2">
    <source>
        <dbReference type="Pfam" id="PF11935"/>
    </source>
</evidence>
<dbReference type="PANTHER" id="PTHR47184:SF3">
    <property type="entry name" value="PHOSPHATIDYLINOSITOL 3-AND 4-KINASE FAMILY PROTEIN-RELATED"/>
    <property type="match status" value="1"/>
</dbReference>
<sequence>MAAPTRDQALSLLATANNHGDLAVKTSSLKQAKDLLLSIDHSLAADLFPYLLELQSSPESLVRKLLIQIIEEIGFRAVEHTPTLISVLLTFLRDSDVIVVKQSIVSATNIFASVFEELIVQFQQNGKVERWLEDTWMSMLKFKDAVFGIALEPGSVGMKLLALKFLEMFVLLFASDISDSEKLATKGVRQAVNVLWLVGGHPHPVLDPVVLMSEGNRTLGILLNLLQSVGTLPGCLTITVVNCLAAIARKRPQHYDTILLALLEFDPNVQTAKGCHIASIQYSLRTAFLGFLRCTYSPILESRERLIRSLRAMNAGDAADQVLRQVDKMIKNGDRPTRDARVSKDEQPSTQSSVPGELSRKRPVPLDNEQMTNGHETISKRIRSGPDSQSTLPAKINDSGQDPNSVNGVSPNVPLLDSEMTAVEQMIAVIGALLAEGERGAESLEILISKIHPDLLADIVITNMKHLPKTPPPLARIGNLPATRQLNSQVSQSHVIATSVPINSVQSVSGTGQAVLPSTTATVLGSSSLPSETSNFSNLPADSKRDPRRDPRRLDPRRVVVAPGGATVSVTDDSGATKLEFDEPVSSIKPVSLPVVTADDNTPSDLTVKIKNNDMISEGASVSAPDQVTPKTEVQERPGDIHRIAEADTSFGPSVSSADLREEDPSLVNLSDDTETIGTDSSSISEFDQFSLDVQVEPTLEDTCLELPQLPPYVELSKEQRSMVKNMTVRHIINSYKHLHGTYCQQFWMPLLARLVAQIDDDDEFIMMLQKHILEDHWIKGHELVLHVLYHLHSLMIFDSVENASSSAVLYEKFLLGVAKTLLDSFPASDKSFSRLLGEVPLLPESSLKILNDLCYSDVIGHDGKVIRDIERVTQGLGAIWSLILGRPQNRQACLGIALKCAVHPQDEIRAKAIRLVTNKLFQLSYISGDVEKFATKMLLSAVEHEVSDTGLLHPGPTEHRAEAEVEGHEISTSQVSESSISEDESARMAKPLIQNVPSISFSEAQRLISLFFALCTKKPSLLQIVFNVYGQAPKTVKQAFHRHIPIVVRALGQSYSELLRIISDPPQGSENLLTLVLQILTQDTSPSSDLISTVKRLYETKFRDVTILVPLLSSLSKQEVLPIFPRLVDLPLEKFQRALAHILQGSAHTGPALTPVEVLVAMHGIVPEKDGLALKKAYLLLSTLML</sequence>
<dbReference type="InterPro" id="IPR016024">
    <property type="entry name" value="ARM-type_fold"/>
</dbReference>
<name>A0A4D6NQ86_VIGUN</name>
<feature type="compositionally biased region" description="Basic and acidic residues" evidence="1">
    <location>
        <begin position="542"/>
        <end position="557"/>
    </location>
</feature>
<feature type="domain" description="Symplekin/Pta1 N-terminal" evidence="2">
    <location>
        <begin position="96"/>
        <end position="317"/>
    </location>
</feature>
<dbReference type="InterPro" id="IPR011989">
    <property type="entry name" value="ARM-like"/>
</dbReference>
<keyword evidence="5" id="KW-1185">Reference proteome</keyword>
<protein>
    <submittedName>
        <fullName evidence="4">Symplekin</fullName>
    </submittedName>
</protein>
<dbReference type="Pfam" id="PF12295">
    <property type="entry name" value="Symplekin_C"/>
    <property type="match status" value="1"/>
</dbReference>
<gene>
    <name evidence="4" type="ORF">DEO72_LG11g3016</name>
</gene>
<feature type="region of interest" description="Disordered" evidence="1">
    <location>
        <begin position="525"/>
        <end position="557"/>
    </location>
</feature>